<gene>
    <name evidence="1" type="ORF">C1S65_17920</name>
</gene>
<name>A0AAD0PF49_PSEPU</name>
<keyword evidence="1" id="KW-0378">Hydrolase</keyword>
<dbReference type="SUPFAM" id="SSF53955">
    <property type="entry name" value="Lysozyme-like"/>
    <property type="match status" value="1"/>
</dbReference>
<accession>A0AAD0PF49</accession>
<evidence type="ECO:0000313" key="2">
    <source>
        <dbReference type="Proteomes" id="UP000251617"/>
    </source>
</evidence>
<dbReference type="InterPro" id="IPR023346">
    <property type="entry name" value="Lysozyme-like_dom_sf"/>
</dbReference>
<dbReference type="InterPro" id="IPR052354">
    <property type="entry name" value="Cell_Wall_Dynamics_Protein"/>
</dbReference>
<dbReference type="Proteomes" id="UP000251617">
    <property type="component" value="Chromosome"/>
</dbReference>
<organism evidence="1 2">
    <name type="scientific">Pseudomonas putida</name>
    <name type="common">Arthrobacter siderocapsulatus</name>
    <dbReference type="NCBI Taxonomy" id="303"/>
    <lineage>
        <taxon>Bacteria</taxon>
        <taxon>Pseudomonadati</taxon>
        <taxon>Pseudomonadota</taxon>
        <taxon>Gammaproteobacteria</taxon>
        <taxon>Pseudomonadales</taxon>
        <taxon>Pseudomonadaceae</taxon>
        <taxon>Pseudomonas</taxon>
    </lineage>
</organism>
<dbReference type="GO" id="GO:0016787">
    <property type="term" value="F:hydrolase activity"/>
    <property type="evidence" value="ECO:0007669"/>
    <property type="project" value="UniProtKB-KW"/>
</dbReference>
<sequence length="212" mass="23148">MAVTEKQLQQILPNASRQAGVFVPALNATMGKYGIVGRQRMAAFIAQIGHESGQLRTLVESLNYRADRIRQIGQASPEGSRWRSLVPRADELAGKPERFANAAYGGRMGNRPEASGDGWLFRGRGLIQVTGRSNYAACSEALFGDSRLLNTPELLEHPVYAALSAGWFWQKEGLNSLADKGDLLAITKRINGGTSGFDGRKALYERALEVLQ</sequence>
<dbReference type="PANTHER" id="PTHR34408">
    <property type="entry name" value="FAMILY PROTEIN, PUTATIVE-RELATED"/>
    <property type="match status" value="1"/>
</dbReference>
<protein>
    <submittedName>
        <fullName evidence="1">Glycoside hydrolase family 19 protein</fullName>
    </submittedName>
</protein>
<evidence type="ECO:0000313" key="1">
    <source>
        <dbReference type="EMBL" id="AXA25896.1"/>
    </source>
</evidence>
<reference evidence="1 2" key="1">
    <citation type="submission" date="2018-06" db="EMBL/GenBank/DDBJ databases">
        <title>The genome of Pseudomonas putida NX-1, a lignin degrader.</title>
        <authorList>
            <person name="Xu Z."/>
        </authorList>
    </citation>
    <scope>NUCLEOTIDE SEQUENCE [LARGE SCALE GENOMIC DNA]</scope>
    <source>
        <strain evidence="1 2">NX-1</strain>
    </source>
</reference>
<dbReference type="EMBL" id="CP030750">
    <property type="protein sequence ID" value="AXA25896.1"/>
    <property type="molecule type" value="Genomic_DNA"/>
</dbReference>
<dbReference type="AlphaFoldDB" id="A0AAD0PF49"/>
<dbReference type="Gene3D" id="1.10.530.10">
    <property type="match status" value="1"/>
</dbReference>
<proteinExistence type="predicted"/>
<dbReference type="PANTHER" id="PTHR34408:SF1">
    <property type="entry name" value="GLYCOSYL HYDROLASE FAMILY 19 DOMAIN-CONTAINING PROTEIN HI_1415"/>
    <property type="match status" value="1"/>
</dbReference>
<dbReference type="RefSeq" id="WP_054925489.1">
    <property type="nucleotide sequence ID" value="NZ_CP030750.1"/>
</dbReference>